<dbReference type="GO" id="GO:0005829">
    <property type="term" value="C:cytosol"/>
    <property type="evidence" value="ECO:0007669"/>
    <property type="project" value="TreeGrafter"/>
</dbReference>
<evidence type="ECO:0000313" key="10">
    <source>
        <dbReference type="EMBL" id="KZV44468.1"/>
    </source>
</evidence>
<sequence length="819" mass="94526">MDSSPREEQEDVESLSSISWSGEETPPEEVKAAATAEETEGNSLYDSVKEAAYVGLRNQGATCYMNSLLQIFYHLPYFRKVVYRMPTTVNQDPSKSIAVALQSLFYKLQFGKESVSTQELTKSFGWDITEAFLQHDVQEFNRILCEKLEQKMERTVVEGEIRHLFEGHHMNFIECIDVDYKSCRTESFYDLQLDVKGCHDVYDSFDKYVAVEHLEGDNKYHAEQYGLQDAKKGVLFRDFPPVLQLQLKRFEYDFVQNIMVKINDCYKFPLQLDLDKENGKYLSPEADRSVRNLYTLHSVLVHRGDVHRGHYYAFINPALSSDWYKFDDERVTKEDMRKALPELYGVQQEHLVQTTPEIINAPCKFRTSAYMLVYVRESDKDKIMCSVAETDIAEHLRERLKREQEEKEQQKKLNLTVVYFRSIEKPKEDEFCLLLSRLATYDEVTGRVAHHLGVDDPTKIRLTSQDLYTQLPRTDPIEYRGVDNLLQMLLCYSHISNILYYEVLDIPLPELQRLRTLKIAFCRAANNDMDINDLRLPKESTVGDLLDDLRMMVDLSSPNAELRLMKVFMNKILKIFAPNESIMSLNDKYGTFRAEEICEEEKNLGPLDCLIRVHHFEAVKIEKQMQIRNFGVPFLLVIHENEVLAHIKLRVQKKLNVPDDEFSKWKFAVVSKGQAEYLQDSDIMFSSFKSRDVTSGPEDRAACSLCRGVQKRARKDKITRGGSKIIEDHGDDLAQNNHQSERDPRREECHLTYILTFALFAPDLPTSRSALSIGGVWSDTFPTSSDPLSMVVRLLKASITLCSASIPTSRFPEVTTTAD</sequence>
<dbReference type="Proteomes" id="UP000250235">
    <property type="component" value="Unassembled WGS sequence"/>
</dbReference>
<dbReference type="InterPro" id="IPR018200">
    <property type="entry name" value="USP_CS"/>
</dbReference>
<dbReference type="InterPro" id="IPR050164">
    <property type="entry name" value="Peptidase_C19"/>
</dbReference>
<evidence type="ECO:0000256" key="4">
    <source>
        <dbReference type="ARBA" id="ARBA00022786"/>
    </source>
</evidence>
<evidence type="ECO:0000256" key="6">
    <source>
        <dbReference type="ARBA" id="ARBA00022807"/>
    </source>
</evidence>
<dbReference type="InterPro" id="IPR029346">
    <property type="entry name" value="USP_C"/>
</dbReference>
<comment type="similarity">
    <text evidence="2 7">Belongs to the peptidase C19 family.</text>
</comment>
<protein>
    <recommendedName>
        <fullName evidence="7">Ubiquitin carboxyl-terminal hydrolase</fullName>
        <ecNumber evidence="7">3.4.19.12</ecNumber>
    </recommendedName>
</protein>
<dbReference type="SUPFAM" id="SSF54001">
    <property type="entry name" value="Cysteine proteinases"/>
    <property type="match status" value="1"/>
</dbReference>
<keyword evidence="5 7" id="KW-0378">Hydrolase</keyword>
<dbReference type="AlphaFoldDB" id="A0A2Z7CC36"/>
<dbReference type="Pfam" id="PF00443">
    <property type="entry name" value="UCH"/>
    <property type="match status" value="1"/>
</dbReference>
<dbReference type="InterPro" id="IPR024729">
    <property type="entry name" value="USP7_ICP0-binding_dom"/>
</dbReference>
<keyword evidence="11" id="KW-1185">Reference proteome</keyword>
<gene>
    <name evidence="10" type="ORF">F511_19369</name>
</gene>
<dbReference type="EC" id="3.4.19.12" evidence="7"/>
<comment type="function">
    <text evidence="7">Recognizes and hydrolyzes the peptide bond at the C-terminal Gly of ubiquitin. Involved in the processing of poly-ubiquitin precursors as well as that of ubiquitinated proteins.</text>
</comment>
<dbReference type="CDD" id="cd02659">
    <property type="entry name" value="peptidase_C19C"/>
    <property type="match status" value="1"/>
</dbReference>
<keyword evidence="4 7" id="KW-0833">Ubl conjugation pathway</keyword>
<dbReference type="GO" id="GO:0005634">
    <property type="term" value="C:nucleus"/>
    <property type="evidence" value="ECO:0007669"/>
    <property type="project" value="TreeGrafter"/>
</dbReference>
<dbReference type="InterPro" id="IPR028889">
    <property type="entry name" value="USP"/>
</dbReference>
<feature type="region of interest" description="Disordered" evidence="8">
    <location>
        <begin position="1"/>
        <end position="39"/>
    </location>
</feature>
<dbReference type="PANTHER" id="PTHR24006">
    <property type="entry name" value="UBIQUITIN CARBOXYL-TERMINAL HYDROLASE"/>
    <property type="match status" value="1"/>
</dbReference>
<dbReference type="GO" id="GO:0031647">
    <property type="term" value="P:regulation of protein stability"/>
    <property type="evidence" value="ECO:0007669"/>
    <property type="project" value="TreeGrafter"/>
</dbReference>
<organism evidence="10 11">
    <name type="scientific">Dorcoceras hygrometricum</name>
    <dbReference type="NCBI Taxonomy" id="472368"/>
    <lineage>
        <taxon>Eukaryota</taxon>
        <taxon>Viridiplantae</taxon>
        <taxon>Streptophyta</taxon>
        <taxon>Embryophyta</taxon>
        <taxon>Tracheophyta</taxon>
        <taxon>Spermatophyta</taxon>
        <taxon>Magnoliopsida</taxon>
        <taxon>eudicotyledons</taxon>
        <taxon>Gunneridae</taxon>
        <taxon>Pentapetalae</taxon>
        <taxon>asterids</taxon>
        <taxon>lamiids</taxon>
        <taxon>Lamiales</taxon>
        <taxon>Gesneriaceae</taxon>
        <taxon>Didymocarpoideae</taxon>
        <taxon>Trichosporeae</taxon>
        <taxon>Loxocarpinae</taxon>
        <taxon>Dorcoceras</taxon>
    </lineage>
</organism>
<dbReference type="Gene3D" id="3.10.20.90">
    <property type="entry name" value="Phosphatidylinositol 3-kinase Catalytic Subunit, Chain A, domain 1"/>
    <property type="match status" value="1"/>
</dbReference>
<dbReference type="GO" id="GO:0016579">
    <property type="term" value="P:protein deubiquitination"/>
    <property type="evidence" value="ECO:0007669"/>
    <property type="project" value="InterPro"/>
</dbReference>
<feature type="region of interest" description="Disordered" evidence="8">
    <location>
        <begin position="724"/>
        <end position="745"/>
    </location>
</feature>
<dbReference type="PROSITE" id="PS50235">
    <property type="entry name" value="USP_3"/>
    <property type="match status" value="1"/>
</dbReference>
<dbReference type="InterPro" id="IPR001394">
    <property type="entry name" value="Peptidase_C19_UCH"/>
</dbReference>
<reference evidence="10 11" key="1">
    <citation type="journal article" date="2015" name="Proc. Natl. Acad. Sci. U.S.A.">
        <title>The resurrection genome of Boea hygrometrica: A blueprint for survival of dehydration.</title>
        <authorList>
            <person name="Xiao L."/>
            <person name="Yang G."/>
            <person name="Zhang L."/>
            <person name="Yang X."/>
            <person name="Zhao S."/>
            <person name="Ji Z."/>
            <person name="Zhou Q."/>
            <person name="Hu M."/>
            <person name="Wang Y."/>
            <person name="Chen M."/>
            <person name="Xu Y."/>
            <person name="Jin H."/>
            <person name="Xiao X."/>
            <person name="Hu G."/>
            <person name="Bao F."/>
            <person name="Hu Y."/>
            <person name="Wan P."/>
            <person name="Li L."/>
            <person name="Deng X."/>
            <person name="Kuang T."/>
            <person name="Xiang C."/>
            <person name="Zhu J.K."/>
            <person name="Oliver M.J."/>
            <person name="He Y."/>
        </authorList>
    </citation>
    <scope>NUCLEOTIDE SEQUENCE [LARGE SCALE GENOMIC DNA]</scope>
    <source>
        <strain evidence="11">cv. XS01</strain>
    </source>
</reference>
<accession>A0A2Z7CC36</accession>
<evidence type="ECO:0000256" key="8">
    <source>
        <dbReference type="SAM" id="MobiDB-lite"/>
    </source>
</evidence>
<dbReference type="PROSITE" id="PS00973">
    <property type="entry name" value="USP_2"/>
    <property type="match status" value="1"/>
</dbReference>
<evidence type="ECO:0000256" key="5">
    <source>
        <dbReference type="ARBA" id="ARBA00022801"/>
    </source>
</evidence>
<dbReference type="OrthoDB" id="289038at2759"/>
<evidence type="ECO:0000256" key="7">
    <source>
        <dbReference type="RuleBase" id="RU366025"/>
    </source>
</evidence>
<evidence type="ECO:0000256" key="2">
    <source>
        <dbReference type="ARBA" id="ARBA00009085"/>
    </source>
</evidence>
<keyword evidence="6 7" id="KW-0788">Thiol protease</keyword>
<evidence type="ECO:0000313" key="11">
    <source>
        <dbReference type="Proteomes" id="UP000250235"/>
    </source>
</evidence>
<dbReference type="Pfam" id="PF14533">
    <property type="entry name" value="USP7_C2"/>
    <property type="match status" value="1"/>
</dbReference>
<dbReference type="Gene3D" id="3.90.70.10">
    <property type="entry name" value="Cysteine proteinases"/>
    <property type="match status" value="1"/>
</dbReference>
<dbReference type="PROSITE" id="PS00972">
    <property type="entry name" value="USP_1"/>
    <property type="match status" value="1"/>
</dbReference>
<evidence type="ECO:0000256" key="1">
    <source>
        <dbReference type="ARBA" id="ARBA00000707"/>
    </source>
</evidence>
<dbReference type="GO" id="GO:0004843">
    <property type="term" value="F:cysteine-type deubiquitinase activity"/>
    <property type="evidence" value="ECO:0007669"/>
    <property type="project" value="UniProtKB-UniRule"/>
</dbReference>
<comment type="catalytic activity">
    <reaction evidence="1 7">
        <text>Thiol-dependent hydrolysis of ester, thioester, amide, peptide and isopeptide bonds formed by the C-terminal Gly of ubiquitin (a 76-residue protein attached to proteins as an intracellular targeting signal).</text>
        <dbReference type="EC" id="3.4.19.12"/>
    </reaction>
</comment>
<dbReference type="FunFam" id="3.90.70.10:FF:000044">
    <property type="entry name" value="Ubiquitin carboxyl-terminal hydrolase 13"/>
    <property type="match status" value="1"/>
</dbReference>
<feature type="domain" description="USP" evidence="9">
    <location>
        <begin position="54"/>
        <end position="377"/>
    </location>
</feature>
<dbReference type="Pfam" id="PF12436">
    <property type="entry name" value="USP7_ICP0_bdg"/>
    <property type="match status" value="1"/>
</dbReference>
<dbReference type="InterPro" id="IPR038765">
    <property type="entry name" value="Papain-like_cys_pep_sf"/>
</dbReference>
<dbReference type="PANTHER" id="PTHR24006:SF896">
    <property type="entry name" value="UBIQUITINYL HYDROLASE 1"/>
    <property type="match status" value="1"/>
</dbReference>
<name>A0A2Z7CC36_9LAMI</name>
<dbReference type="EMBL" id="KQ997000">
    <property type="protein sequence ID" value="KZV44468.1"/>
    <property type="molecule type" value="Genomic_DNA"/>
</dbReference>
<evidence type="ECO:0000259" key="9">
    <source>
        <dbReference type="PROSITE" id="PS50235"/>
    </source>
</evidence>
<proteinExistence type="inferred from homology"/>
<dbReference type="GO" id="GO:0006508">
    <property type="term" value="P:proteolysis"/>
    <property type="evidence" value="ECO:0007669"/>
    <property type="project" value="UniProtKB-KW"/>
</dbReference>
<evidence type="ECO:0000256" key="3">
    <source>
        <dbReference type="ARBA" id="ARBA00022670"/>
    </source>
</evidence>
<keyword evidence="3 7" id="KW-0645">Protease</keyword>